<dbReference type="Proteomes" id="UP001480595">
    <property type="component" value="Unassembled WGS sequence"/>
</dbReference>
<evidence type="ECO:0000313" key="3">
    <source>
        <dbReference type="EMBL" id="KAK8062047.1"/>
    </source>
</evidence>
<dbReference type="GeneID" id="92092885"/>
<proteinExistence type="predicted"/>
<protein>
    <submittedName>
        <fullName evidence="3">Uncharacterized protein</fullName>
    </submittedName>
</protein>
<feature type="region of interest" description="Disordered" evidence="2">
    <location>
        <begin position="187"/>
        <end position="290"/>
    </location>
</feature>
<evidence type="ECO:0000313" key="4">
    <source>
        <dbReference type="Proteomes" id="UP001480595"/>
    </source>
</evidence>
<keyword evidence="4" id="KW-1185">Reference proteome</keyword>
<feature type="compositionally biased region" description="Polar residues" evidence="2">
    <location>
        <begin position="126"/>
        <end position="139"/>
    </location>
</feature>
<dbReference type="EMBL" id="JAQQWL010000008">
    <property type="protein sequence ID" value="KAK8062047.1"/>
    <property type="molecule type" value="Genomic_DNA"/>
</dbReference>
<comment type="caution">
    <text evidence="3">The sequence shown here is derived from an EMBL/GenBank/DDBJ whole genome shotgun (WGS) entry which is preliminary data.</text>
</comment>
<sequence length="587" mass="64598">MADSKETPPLCIDPSIWGKADSHEQNLPQHTQQHNGSDSAEQEPVLGNNRNSETFRNPRPAITPNNIISEDRETPKAQPIGNMIHPYNPNQQHLPGNHAQYLGPQSSVPAFSASSVSPASAASPSTPWGSTHSFINQPQFRPPPGFGAQRAPPGYPKPQPYVQSNHAYPPQQIGAAGYQTQQPYVQSDHAYPPQQTGAYPPHRQHHGQSAYSTPTHHHAQSAHSTPSLMNGQGSAGSSTVVAKGMPRGNPGGRRGGESVSSTASATTSATASAAPVMSDNYKGNKKLPANQSHAIPEEESCSTWIMFLPPACTVNMLLSSITYCDKVFATHINPPKLPDHPMAAAKVVFWTPEGADRLIKLARQGKFLVGPSSPKGRFDWQDDCVFVDPDVKQTGICMLVWRFSSYRCQAENAMSILKQKISDNKAVCAGVTHELNREEQELHREQQELQREKDEIQEDMETILSFDRWGHIVLNGPQHKWDEVRHKMNEVQHKMNVVQHKMDEVQHKKDELPRTEEYLWSVVNVTFGGDPLRLVATTMPLAAIPIIDHYPMADSHAGNPTAPARSDGIFPLGALNALDANMRSEQR</sequence>
<feature type="compositionally biased region" description="Polar residues" evidence="2">
    <location>
        <begin position="221"/>
        <end position="240"/>
    </location>
</feature>
<feature type="coiled-coil region" evidence="1">
    <location>
        <begin position="428"/>
        <end position="462"/>
    </location>
</feature>
<gene>
    <name evidence="3" type="ORF">PG994_008413</name>
</gene>
<evidence type="ECO:0000256" key="1">
    <source>
        <dbReference type="SAM" id="Coils"/>
    </source>
</evidence>
<name>A0ABR1UTM4_9PEZI</name>
<feature type="region of interest" description="Disordered" evidence="2">
    <location>
        <begin position="1"/>
        <end position="169"/>
    </location>
</feature>
<keyword evidence="1" id="KW-0175">Coiled coil</keyword>
<feature type="compositionally biased region" description="Low complexity" evidence="2">
    <location>
        <begin position="106"/>
        <end position="125"/>
    </location>
</feature>
<reference evidence="3 4" key="1">
    <citation type="submission" date="2023-01" db="EMBL/GenBank/DDBJ databases">
        <title>Analysis of 21 Apiospora genomes using comparative genomics revels a genus with tremendous synthesis potential of carbohydrate active enzymes and secondary metabolites.</title>
        <authorList>
            <person name="Sorensen T."/>
        </authorList>
    </citation>
    <scope>NUCLEOTIDE SEQUENCE [LARGE SCALE GENOMIC DNA]</scope>
    <source>
        <strain evidence="3 4">CBS 135458</strain>
    </source>
</reference>
<evidence type="ECO:0000256" key="2">
    <source>
        <dbReference type="SAM" id="MobiDB-lite"/>
    </source>
</evidence>
<feature type="compositionally biased region" description="Polar residues" evidence="2">
    <location>
        <begin position="25"/>
        <end position="39"/>
    </location>
</feature>
<dbReference type="RefSeq" id="XP_066715309.1">
    <property type="nucleotide sequence ID" value="XM_066859822.1"/>
</dbReference>
<accession>A0ABR1UTM4</accession>
<feature type="compositionally biased region" description="Low complexity" evidence="2">
    <location>
        <begin position="258"/>
        <end position="274"/>
    </location>
</feature>
<organism evidence="3 4">
    <name type="scientific">Apiospora phragmitis</name>
    <dbReference type="NCBI Taxonomy" id="2905665"/>
    <lineage>
        <taxon>Eukaryota</taxon>
        <taxon>Fungi</taxon>
        <taxon>Dikarya</taxon>
        <taxon>Ascomycota</taxon>
        <taxon>Pezizomycotina</taxon>
        <taxon>Sordariomycetes</taxon>
        <taxon>Xylariomycetidae</taxon>
        <taxon>Amphisphaeriales</taxon>
        <taxon>Apiosporaceae</taxon>
        <taxon>Apiospora</taxon>
    </lineage>
</organism>